<accession>A0ABU2FAW3</accession>
<evidence type="ECO:0000313" key="2">
    <source>
        <dbReference type="Proteomes" id="UP001259659"/>
    </source>
</evidence>
<sequence length="241" mass="26239">MTDRPCILVPIRVLDGESIPDGVPELLANAYVVLLGYHVVPDQTATGQAKMQFEERANARLDKYESILRDAGATVERRLVFTHDGQKTLDRISDEHDCLAVLVPNGTRPPEEVLVAVRGTAGVSRIAEAVAGLFSSTDVAVTLYHVTETNETDDDIETFLNGVRDRMTELGMDASAVDTRTDTEQKRLGAIATAAEEYDALVMGESDPSLTTFVFGMPAEQIADRFHGPVFVVQREASESS</sequence>
<protein>
    <submittedName>
        <fullName evidence="1">Universal stress protein</fullName>
    </submittedName>
</protein>
<dbReference type="RefSeq" id="WP_310918575.1">
    <property type="nucleotide sequence ID" value="NZ_JAMQON010000001.1"/>
</dbReference>
<dbReference type="Gene3D" id="3.40.50.12370">
    <property type="match status" value="1"/>
</dbReference>
<comment type="caution">
    <text evidence="1">The sequence shown here is derived from an EMBL/GenBank/DDBJ whole genome shotgun (WGS) entry which is preliminary data.</text>
</comment>
<dbReference type="EMBL" id="JAMQON010000001">
    <property type="protein sequence ID" value="MDS0258985.1"/>
    <property type="molecule type" value="Genomic_DNA"/>
</dbReference>
<proteinExistence type="predicted"/>
<gene>
    <name evidence="1" type="ORF">NDI56_06215</name>
</gene>
<organism evidence="1 2">
    <name type="scientific">Haloarcula saliterrae</name>
    <dbReference type="NCBI Taxonomy" id="2950534"/>
    <lineage>
        <taxon>Archaea</taxon>
        <taxon>Methanobacteriati</taxon>
        <taxon>Methanobacteriota</taxon>
        <taxon>Stenosarchaea group</taxon>
        <taxon>Halobacteria</taxon>
        <taxon>Halobacteriales</taxon>
        <taxon>Haloarculaceae</taxon>
        <taxon>Haloarcula</taxon>
    </lineage>
</organism>
<keyword evidence="2" id="KW-1185">Reference proteome</keyword>
<evidence type="ECO:0000313" key="1">
    <source>
        <dbReference type="EMBL" id="MDS0258985.1"/>
    </source>
</evidence>
<name>A0ABU2FAW3_9EURY</name>
<reference evidence="1 2" key="1">
    <citation type="submission" date="2022-06" db="EMBL/GenBank/DDBJ databases">
        <title>Haloarcula sp. a new haloarchaeum isolate from saline soil.</title>
        <authorList>
            <person name="Strakova D."/>
            <person name="Galisteo C."/>
            <person name="Sanchez-Porro C."/>
            <person name="Ventosa A."/>
        </authorList>
    </citation>
    <scope>NUCLEOTIDE SEQUENCE [LARGE SCALE GENOMIC DNA]</scope>
    <source>
        <strain evidence="1 2">S1CR25-12</strain>
    </source>
</reference>
<dbReference type="Proteomes" id="UP001259659">
    <property type="component" value="Unassembled WGS sequence"/>
</dbReference>
<dbReference type="SUPFAM" id="SSF52402">
    <property type="entry name" value="Adenine nucleotide alpha hydrolases-like"/>
    <property type="match status" value="1"/>
</dbReference>